<protein>
    <recommendedName>
        <fullName evidence="14">Calmodulin</fullName>
    </recommendedName>
</protein>
<accession>A0A7S3NGX2</accession>
<dbReference type="InterPro" id="IPR017441">
    <property type="entry name" value="Protein_kinase_ATP_BS"/>
</dbReference>
<sequence length="917" mass="101055">MNKRVKMSPEEESKENIVIKLSGQIEKLQKQAAELGKALPSSVEPYLGRAAELLLYGKNEKGFDDEAAVGISDLDERFMLAKCSLQCAVRSCTESSKKLKPSAGAAQAARLMMFTEAIHDMIDRIDQKASEGKELQIPPKNNSTSNDLNSKELAAERVALHLAAEEQLRQSEKRVIVDGAPVHGSSFEQDSSGGLYAFGQFCGNTRCANIVSDCNAGGICGTRTKLDEAILPRGAKAATVAATNNALTRGSRSLLESTAKALLSAAETAASTKKRQVAARQFQRAALHLEMLRLLSDEQLPPPLETSRRYARWRARHLSPLGENAVVEHGPERRFEDVYEAYLETKNQEKKKKVLGRGGYGVVFICTRKADGCKFACKQLDLSRLSPVGLAQLHEEVGCMRALDHPHIVKLIEVFYSQRKRCHLVMELCKGGELFSVLDEKCAAAGRPVQVFSEGRIAQVTRQMLGALRYMHNCGITHRDLKLENWLFDENDPEGSAHVKLVDFGLARLFGRDYNVLNDTPSGRFQDRVGSAYYVAPEVLNGEYDARCDLWSMGVIVYMLFCGAPPFWGSSDKDIMRRVKSHNLSFPDELFHGVSDCAKNFIIGLLDRNVNRRLTAAQALEHEFLTRDYALFFPLTSTALNDAAQYLGLTAPMRSQQMEIEDSDSLTISGASLSSRRSSANGTVDGDLATLPQDSEENIVDTLRRFAKLNALEKVVVELAASLMEPDRLVALRDDFLNADTNSDGKLTFTELKEYIARESKHSEESLQNALSSEELEALFDAVDVNKTRAISYREFVAAALYRRVDLDDKSLHAAFAAIDSEGLGYISREAVVATVGASDLGNSATADIQAALEEADTSGDGRVDIGEFLDYFKSARLRALRLQEEEEKQRLLLSSSPPPLSARNPSLAAVRMDTSP</sequence>
<dbReference type="GO" id="GO:0005509">
    <property type="term" value="F:calcium ion binding"/>
    <property type="evidence" value="ECO:0007669"/>
    <property type="project" value="InterPro"/>
</dbReference>
<dbReference type="SUPFAM" id="SSF56112">
    <property type="entry name" value="Protein kinase-like (PK-like)"/>
    <property type="match status" value="1"/>
</dbReference>
<organism evidence="13">
    <name type="scientific">Aureoumbra lagunensis</name>
    <dbReference type="NCBI Taxonomy" id="44058"/>
    <lineage>
        <taxon>Eukaryota</taxon>
        <taxon>Sar</taxon>
        <taxon>Stramenopiles</taxon>
        <taxon>Ochrophyta</taxon>
        <taxon>Pelagophyceae</taxon>
        <taxon>Pelagomonadales</taxon>
        <taxon>Aureoumbra</taxon>
    </lineage>
</organism>
<dbReference type="EMBL" id="HBIJ01011403">
    <property type="protein sequence ID" value="CAE0367052.1"/>
    <property type="molecule type" value="Transcribed_RNA"/>
</dbReference>
<evidence type="ECO:0000256" key="5">
    <source>
        <dbReference type="ARBA" id="ARBA00022777"/>
    </source>
</evidence>
<comment type="similarity">
    <text evidence="8">Belongs to the protein kinase superfamily. Ser/Thr protein kinase family. CDPK subfamily.</text>
</comment>
<dbReference type="Gene3D" id="1.10.238.10">
    <property type="entry name" value="EF-hand"/>
    <property type="match status" value="1"/>
</dbReference>
<evidence type="ECO:0000256" key="10">
    <source>
        <dbReference type="SAM" id="MobiDB-lite"/>
    </source>
</evidence>
<dbReference type="PROSITE" id="PS00018">
    <property type="entry name" value="EF_HAND_1"/>
    <property type="match status" value="3"/>
</dbReference>
<evidence type="ECO:0000256" key="6">
    <source>
        <dbReference type="ARBA" id="ARBA00022837"/>
    </source>
</evidence>
<dbReference type="SMART" id="SM00054">
    <property type="entry name" value="EFh"/>
    <property type="match status" value="4"/>
</dbReference>
<dbReference type="Pfam" id="PF00069">
    <property type="entry name" value="Pkinase"/>
    <property type="match status" value="1"/>
</dbReference>
<proteinExistence type="inferred from homology"/>
<evidence type="ECO:0000259" key="12">
    <source>
        <dbReference type="PROSITE" id="PS50222"/>
    </source>
</evidence>
<keyword evidence="7 9" id="KW-0067">ATP-binding</keyword>
<feature type="compositionally biased region" description="Low complexity" evidence="10">
    <location>
        <begin position="892"/>
        <end position="910"/>
    </location>
</feature>
<name>A0A7S3NGX2_9STRA</name>
<dbReference type="InterPro" id="IPR018247">
    <property type="entry name" value="EF_Hand_1_Ca_BS"/>
</dbReference>
<feature type="domain" description="EF-hand" evidence="12">
    <location>
        <begin position="771"/>
        <end position="806"/>
    </location>
</feature>
<dbReference type="Pfam" id="PF13499">
    <property type="entry name" value="EF-hand_7"/>
    <property type="match status" value="2"/>
</dbReference>
<evidence type="ECO:0000259" key="11">
    <source>
        <dbReference type="PROSITE" id="PS50011"/>
    </source>
</evidence>
<dbReference type="PROSITE" id="PS00107">
    <property type="entry name" value="PROTEIN_KINASE_ATP"/>
    <property type="match status" value="1"/>
</dbReference>
<keyword evidence="2" id="KW-0723">Serine/threonine-protein kinase</keyword>
<evidence type="ECO:0000256" key="2">
    <source>
        <dbReference type="ARBA" id="ARBA00022527"/>
    </source>
</evidence>
<dbReference type="Gene3D" id="1.10.510.10">
    <property type="entry name" value="Transferase(Phosphotransferase) domain 1"/>
    <property type="match status" value="1"/>
</dbReference>
<keyword evidence="3" id="KW-0808">Transferase</keyword>
<dbReference type="SMART" id="SM00220">
    <property type="entry name" value="S_TKc"/>
    <property type="match status" value="1"/>
</dbReference>
<gene>
    <name evidence="13" type="ORF">ALAG00032_LOCUS7800</name>
</gene>
<evidence type="ECO:0000313" key="13">
    <source>
        <dbReference type="EMBL" id="CAE0367052.1"/>
    </source>
</evidence>
<dbReference type="SUPFAM" id="SSF47473">
    <property type="entry name" value="EF-hand"/>
    <property type="match status" value="1"/>
</dbReference>
<feature type="domain" description="Protein kinase" evidence="11">
    <location>
        <begin position="349"/>
        <end position="625"/>
    </location>
</feature>
<dbReference type="InterPro" id="IPR000719">
    <property type="entry name" value="Prot_kinase_dom"/>
</dbReference>
<feature type="domain" description="EF-hand" evidence="12">
    <location>
        <begin position="727"/>
        <end position="762"/>
    </location>
</feature>
<evidence type="ECO:0000256" key="7">
    <source>
        <dbReference type="ARBA" id="ARBA00022840"/>
    </source>
</evidence>
<keyword evidence="5" id="KW-0418">Kinase</keyword>
<keyword evidence="4 9" id="KW-0547">Nucleotide-binding</keyword>
<comment type="cofactor">
    <cofactor evidence="1">
        <name>Mg(2+)</name>
        <dbReference type="ChEBI" id="CHEBI:18420"/>
    </cofactor>
</comment>
<keyword evidence="6" id="KW-0106">Calcium</keyword>
<dbReference type="InterPro" id="IPR011992">
    <property type="entry name" value="EF-hand-dom_pair"/>
</dbReference>
<evidence type="ECO:0000256" key="3">
    <source>
        <dbReference type="ARBA" id="ARBA00022679"/>
    </source>
</evidence>
<dbReference type="GO" id="GO:0005524">
    <property type="term" value="F:ATP binding"/>
    <property type="evidence" value="ECO:0007669"/>
    <property type="project" value="UniProtKB-UniRule"/>
</dbReference>
<evidence type="ECO:0008006" key="14">
    <source>
        <dbReference type="Google" id="ProtNLM"/>
    </source>
</evidence>
<feature type="binding site" evidence="9">
    <location>
        <position position="378"/>
    </location>
    <ligand>
        <name>ATP</name>
        <dbReference type="ChEBI" id="CHEBI:30616"/>
    </ligand>
</feature>
<evidence type="ECO:0000256" key="1">
    <source>
        <dbReference type="ARBA" id="ARBA00001946"/>
    </source>
</evidence>
<dbReference type="CDD" id="cd05117">
    <property type="entry name" value="STKc_CAMK"/>
    <property type="match status" value="1"/>
</dbReference>
<dbReference type="InterPro" id="IPR002048">
    <property type="entry name" value="EF_hand_dom"/>
</dbReference>
<feature type="region of interest" description="Disordered" evidence="10">
    <location>
        <begin position="890"/>
        <end position="917"/>
    </location>
</feature>
<dbReference type="GO" id="GO:0004674">
    <property type="term" value="F:protein serine/threonine kinase activity"/>
    <property type="evidence" value="ECO:0007669"/>
    <property type="project" value="UniProtKB-KW"/>
</dbReference>
<dbReference type="InterPro" id="IPR011009">
    <property type="entry name" value="Kinase-like_dom_sf"/>
</dbReference>
<dbReference type="AlphaFoldDB" id="A0A7S3NGX2"/>
<dbReference type="PROSITE" id="PS50011">
    <property type="entry name" value="PROTEIN_KINASE_DOM"/>
    <property type="match status" value="1"/>
</dbReference>
<evidence type="ECO:0000256" key="9">
    <source>
        <dbReference type="PROSITE-ProRule" id="PRU10141"/>
    </source>
</evidence>
<dbReference type="InterPro" id="IPR050205">
    <property type="entry name" value="CDPK_Ser/Thr_kinases"/>
</dbReference>
<feature type="domain" description="EF-hand" evidence="12">
    <location>
        <begin position="844"/>
        <end position="879"/>
    </location>
</feature>
<evidence type="ECO:0000256" key="4">
    <source>
        <dbReference type="ARBA" id="ARBA00022741"/>
    </source>
</evidence>
<reference evidence="13" key="1">
    <citation type="submission" date="2021-01" db="EMBL/GenBank/DDBJ databases">
        <authorList>
            <person name="Corre E."/>
            <person name="Pelletier E."/>
            <person name="Niang G."/>
            <person name="Scheremetjew M."/>
            <person name="Finn R."/>
            <person name="Kale V."/>
            <person name="Holt S."/>
            <person name="Cochrane G."/>
            <person name="Meng A."/>
            <person name="Brown T."/>
            <person name="Cohen L."/>
        </authorList>
    </citation>
    <scope>NUCLEOTIDE SEQUENCE</scope>
    <source>
        <strain evidence="13">CCMP1510</strain>
    </source>
</reference>
<dbReference type="PANTHER" id="PTHR24349">
    <property type="entry name" value="SERINE/THREONINE-PROTEIN KINASE"/>
    <property type="match status" value="1"/>
</dbReference>
<dbReference type="PROSITE" id="PS50222">
    <property type="entry name" value="EF_HAND_2"/>
    <property type="match status" value="3"/>
</dbReference>
<evidence type="ECO:0000256" key="8">
    <source>
        <dbReference type="ARBA" id="ARBA00024334"/>
    </source>
</evidence>